<gene>
    <name evidence="2" type="ORF">Tci_060355</name>
</gene>
<protein>
    <submittedName>
        <fullName evidence="2">Retrovirus-related Pol polyprotein from transposon TNT 1-94</fullName>
    </submittedName>
</protein>
<reference evidence="2" key="1">
    <citation type="journal article" date="2019" name="Sci. Rep.">
        <title>Draft genome of Tanacetum cinerariifolium, the natural source of mosquito coil.</title>
        <authorList>
            <person name="Yamashiro T."/>
            <person name="Shiraishi A."/>
            <person name="Satake H."/>
            <person name="Nakayama K."/>
        </authorList>
    </citation>
    <scope>NUCLEOTIDE SEQUENCE</scope>
</reference>
<organism evidence="2">
    <name type="scientific">Tanacetum cinerariifolium</name>
    <name type="common">Dalmatian daisy</name>
    <name type="synonym">Chrysanthemum cinerariifolium</name>
    <dbReference type="NCBI Taxonomy" id="118510"/>
    <lineage>
        <taxon>Eukaryota</taxon>
        <taxon>Viridiplantae</taxon>
        <taxon>Streptophyta</taxon>
        <taxon>Embryophyta</taxon>
        <taxon>Tracheophyta</taxon>
        <taxon>Spermatophyta</taxon>
        <taxon>Magnoliopsida</taxon>
        <taxon>eudicotyledons</taxon>
        <taxon>Gunneridae</taxon>
        <taxon>Pentapetalae</taxon>
        <taxon>asterids</taxon>
        <taxon>campanulids</taxon>
        <taxon>Asterales</taxon>
        <taxon>Asteraceae</taxon>
        <taxon>Asteroideae</taxon>
        <taxon>Anthemideae</taxon>
        <taxon>Anthemidinae</taxon>
        <taxon>Tanacetum</taxon>
    </lineage>
</organism>
<dbReference type="PANTHER" id="PTHR11439">
    <property type="entry name" value="GAG-POL-RELATED RETROTRANSPOSON"/>
    <property type="match status" value="1"/>
</dbReference>
<feature type="compositionally biased region" description="Basic and acidic residues" evidence="1">
    <location>
        <begin position="169"/>
        <end position="208"/>
    </location>
</feature>
<dbReference type="PANTHER" id="PTHR11439:SF495">
    <property type="entry name" value="REVERSE TRANSCRIPTASE, RNA-DEPENDENT DNA POLYMERASE-RELATED"/>
    <property type="match status" value="1"/>
</dbReference>
<dbReference type="AlphaFoldDB" id="A0A6L2NS15"/>
<sequence length="384" mass="43669">MVQGQGVTGLSSSKWIIIHEEELSFFVDPGIGEAQTTQNVITNNVTYQADDLDVYDYDCDEINSAKVALMANLSHFGSDDLAEKAQQLEPMLYDESRSKMLLKQKDLMMSKKKVNTKPVDYAALNQLSQDFKTRFVPHIILSAEQVFWSQNSMNSNEPNISTRPTQVEVPKELPKKSTNERAHHKREYDSRVNERHMQTIEEKVDTSKALDASLVDTKSSRAESVEQDTSSRSGNDAHADDADIIPIYDEEPMAKDCTSMSSAEAEYVYLSACCAQVLWMRSQLTDYGIHFDKIPIYCDSKAAIAISCNPVQHSRTKHIDVRYHFIKEKVKKGIVELFFVRTKYQLTDLFTKAFPVERFKYLVRQFGMRSLTPTELEALANESA</sequence>
<feature type="compositionally biased region" description="Polar residues" evidence="1">
    <location>
        <begin position="154"/>
        <end position="165"/>
    </location>
</feature>
<dbReference type="EMBL" id="BKCJ010009737">
    <property type="protein sequence ID" value="GEU88377.1"/>
    <property type="molecule type" value="Genomic_DNA"/>
</dbReference>
<feature type="region of interest" description="Disordered" evidence="1">
    <location>
        <begin position="154"/>
        <end position="242"/>
    </location>
</feature>
<dbReference type="CDD" id="cd09272">
    <property type="entry name" value="RNase_HI_RT_Ty1"/>
    <property type="match status" value="1"/>
</dbReference>
<proteinExistence type="predicted"/>
<accession>A0A6L2NS15</accession>
<comment type="caution">
    <text evidence="2">The sequence shown here is derived from an EMBL/GenBank/DDBJ whole genome shotgun (WGS) entry which is preliminary data.</text>
</comment>
<evidence type="ECO:0000256" key="1">
    <source>
        <dbReference type="SAM" id="MobiDB-lite"/>
    </source>
</evidence>
<evidence type="ECO:0000313" key="2">
    <source>
        <dbReference type="EMBL" id="GEU88377.1"/>
    </source>
</evidence>
<name>A0A6L2NS15_TANCI</name>